<accession>A0A819K3S7</accession>
<keyword evidence="1" id="KW-0238">DNA-binding</keyword>
<protein>
    <recommendedName>
        <fullName evidence="2">HTH CENPB-type domain-containing protein</fullName>
    </recommendedName>
</protein>
<gene>
    <name evidence="3" type="ORF">UXM345_LOCUS12837</name>
</gene>
<proteinExistence type="predicted"/>
<dbReference type="AlphaFoldDB" id="A0A819K3S7"/>
<evidence type="ECO:0000313" key="4">
    <source>
        <dbReference type="Proteomes" id="UP000663842"/>
    </source>
</evidence>
<dbReference type="EMBL" id="CAJOBF010001360">
    <property type="protein sequence ID" value="CAF3942376.1"/>
    <property type="molecule type" value="Genomic_DNA"/>
</dbReference>
<dbReference type="Pfam" id="PF03221">
    <property type="entry name" value="HTH_Tnp_Tc5"/>
    <property type="match status" value="1"/>
</dbReference>
<dbReference type="InterPro" id="IPR006600">
    <property type="entry name" value="HTH_CenpB_DNA-bd_dom"/>
</dbReference>
<feature type="domain" description="HTH CENPB-type" evidence="2">
    <location>
        <begin position="152"/>
        <end position="223"/>
    </location>
</feature>
<reference evidence="3" key="1">
    <citation type="submission" date="2021-02" db="EMBL/GenBank/DDBJ databases">
        <authorList>
            <person name="Nowell W R."/>
        </authorList>
    </citation>
    <scope>NUCLEOTIDE SEQUENCE</scope>
</reference>
<dbReference type="Pfam" id="PF04236">
    <property type="entry name" value="Transp_Tc5_C"/>
    <property type="match status" value="1"/>
</dbReference>
<dbReference type="Proteomes" id="UP000663842">
    <property type="component" value="Unassembled WGS sequence"/>
</dbReference>
<evidence type="ECO:0000313" key="3">
    <source>
        <dbReference type="EMBL" id="CAF3942376.1"/>
    </source>
</evidence>
<comment type="caution">
    <text evidence="3">The sequence shown here is derived from an EMBL/GenBank/DDBJ whole genome shotgun (WGS) entry which is preliminary data.</text>
</comment>
<sequence length="616" mass="70660">MNPANIVDCLCDLVKNGLSLNSTTSVSQKEREVAQHLCATISTFNECKIFEYKDEITLDVGEMSDECESEVFNKNDYNYDSSEANDDGEPKENERISYDISEYSLEYMKEVVAYADAKDSSGKRRRSWKSVHDRYKRIPAQTYVSRFRKYIEQHGTKRQKTQNIDEIVFTKFIDARDNSLMVHDIDIQRWALKIAKEIKLDEFHASDGWLKNFKGRHGIVSRRVTNIVTKHEVANHALIEKSKEDFIKDFYVHSSHFNLSQILNTDQVGIEKEVYSKRTLSFAGEKKTFGAVASKNATTHSYTVQPTISLGGKQIGPIFLCLQEPTGKMGETVKKNLFEPSNVIITCSSSGKLTSSLVTYWRDNCLLPYIGKKCLLLSDSWSGQNDASIYDKVNCKNKHLTRIQIPQKTTNELQPLDVYYNRQMKNFIKKIYSRVNLDEIPIHMHERNNIIKIVSLVHNQLSAPVFCKMIRYSWFASGLSKTDPSPFYNVNEVCFPPITSYEECSVDDCDEAVLITCAFCSKKLCFHDFFVDYHFHGRTATTVLQLKLSCLVTSNSYQMFDILKGYMSKRINQERISSMLSTTTVPSEESTCTAPQQLCIDVDDTFNDYNKENILD</sequence>
<dbReference type="InterPro" id="IPR007350">
    <property type="entry name" value="Transposase_Tc5_C"/>
</dbReference>
<dbReference type="InterPro" id="IPR004875">
    <property type="entry name" value="DDE_SF_endonuclease_dom"/>
</dbReference>
<dbReference type="Pfam" id="PF03184">
    <property type="entry name" value="DDE_1"/>
    <property type="match status" value="1"/>
</dbReference>
<organism evidence="3 4">
    <name type="scientific">Rotaria magnacalcarata</name>
    <dbReference type="NCBI Taxonomy" id="392030"/>
    <lineage>
        <taxon>Eukaryota</taxon>
        <taxon>Metazoa</taxon>
        <taxon>Spiralia</taxon>
        <taxon>Gnathifera</taxon>
        <taxon>Rotifera</taxon>
        <taxon>Eurotatoria</taxon>
        <taxon>Bdelloidea</taxon>
        <taxon>Philodinida</taxon>
        <taxon>Philodinidae</taxon>
        <taxon>Rotaria</taxon>
    </lineage>
</organism>
<dbReference type="Gene3D" id="1.10.10.60">
    <property type="entry name" value="Homeodomain-like"/>
    <property type="match status" value="1"/>
</dbReference>
<dbReference type="GO" id="GO:0003677">
    <property type="term" value="F:DNA binding"/>
    <property type="evidence" value="ECO:0007669"/>
    <property type="project" value="UniProtKB-KW"/>
</dbReference>
<dbReference type="SUPFAM" id="SSF46689">
    <property type="entry name" value="Homeodomain-like"/>
    <property type="match status" value="1"/>
</dbReference>
<evidence type="ECO:0000259" key="2">
    <source>
        <dbReference type="PROSITE" id="PS51253"/>
    </source>
</evidence>
<evidence type="ECO:0000256" key="1">
    <source>
        <dbReference type="ARBA" id="ARBA00023125"/>
    </source>
</evidence>
<dbReference type="PROSITE" id="PS51253">
    <property type="entry name" value="HTH_CENPB"/>
    <property type="match status" value="1"/>
</dbReference>
<dbReference type="InterPro" id="IPR009057">
    <property type="entry name" value="Homeodomain-like_sf"/>
</dbReference>
<name>A0A819K3S7_9BILA</name>
<dbReference type="SMART" id="SM00674">
    <property type="entry name" value="CENPB"/>
    <property type="match status" value="1"/>
</dbReference>